<name>A0A3E0H659_9GAMM</name>
<dbReference type="OrthoDB" id="2086224at2"/>
<dbReference type="PRINTS" id="PR00111">
    <property type="entry name" value="ABHYDROLASE"/>
</dbReference>
<proteinExistence type="predicted"/>
<gene>
    <name evidence="3" type="ORF">DFR26_1118</name>
</gene>
<accession>A0A3E0H659</accession>
<dbReference type="AlphaFoldDB" id="A0A3E0H659"/>
<dbReference type="RefSeq" id="WP_116207966.1">
    <property type="nucleotide sequence ID" value="NZ_QUNR01000002.1"/>
</dbReference>
<dbReference type="Proteomes" id="UP000256774">
    <property type="component" value="Unassembled WGS sequence"/>
</dbReference>
<dbReference type="InterPro" id="IPR000073">
    <property type="entry name" value="AB_hydrolase_1"/>
</dbReference>
<feature type="signal peptide" evidence="1">
    <location>
        <begin position="1"/>
        <end position="24"/>
    </location>
</feature>
<keyword evidence="4" id="KW-1185">Reference proteome</keyword>
<dbReference type="InterPro" id="IPR029058">
    <property type="entry name" value="AB_hydrolase_fold"/>
</dbReference>
<dbReference type="GO" id="GO:0016020">
    <property type="term" value="C:membrane"/>
    <property type="evidence" value="ECO:0007669"/>
    <property type="project" value="TreeGrafter"/>
</dbReference>
<dbReference type="EMBL" id="QUNR01000002">
    <property type="protein sequence ID" value="REH38949.1"/>
    <property type="molecule type" value="Genomic_DNA"/>
</dbReference>
<dbReference type="SUPFAM" id="SSF53474">
    <property type="entry name" value="alpha/beta-Hydrolases"/>
    <property type="match status" value="1"/>
</dbReference>
<keyword evidence="1" id="KW-0732">Signal</keyword>
<dbReference type="InterPro" id="IPR050266">
    <property type="entry name" value="AB_hydrolase_sf"/>
</dbReference>
<dbReference type="Gene3D" id="3.40.50.1820">
    <property type="entry name" value="alpha/beta hydrolase"/>
    <property type="match status" value="1"/>
</dbReference>
<evidence type="ECO:0000256" key="1">
    <source>
        <dbReference type="SAM" id="SignalP"/>
    </source>
</evidence>
<protein>
    <submittedName>
        <fullName evidence="3">Pimeloyl-ACP methyl ester carboxylesterase</fullName>
    </submittedName>
</protein>
<evidence type="ECO:0000259" key="2">
    <source>
        <dbReference type="Pfam" id="PF00561"/>
    </source>
</evidence>
<evidence type="ECO:0000313" key="4">
    <source>
        <dbReference type="Proteomes" id="UP000256774"/>
    </source>
</evidence>
<feature type="chain" id="PRO_5017706575" evidence="1">
    <location>
        <begin position="25"/>
        <end position="312"/>
    </location>
</feature>
<sequence length="312" mass="33861">MTLKPFSAKALLFSLLTLASSAQASLGGWVQETALGFEQYKAGLERSSYRVDDHDIVVFSRHSDSAEPCIVMIHGFTARAAHWFRMAKNLPAERCVIAMDLPGFGQSSFLPSAAYDPATQADRVSALITAMALKNPQVDLIGNSMGGAISAQFALRHPEQTHSLTLLNAAGVSSPTLSTLRQQIAEGKNGFYATTLDDWKVFYAMTMNEAPYVPSFVLDAVAADAIARVPRHAYIFKQLGGVMDDSLSQIRTPTLIVWGDEDQLLHVSMAGVWQRIAGSKAYVYAGVGHMPHLERPAQTAALFTRFLAGELP</sequence>
<dbReference type="PANTHER" id="PTHR43798">
    <property type="entry name" value="MONOACYLGLYCEROL LIPASE"/>
    <property type="match status" value="1"/>
</dbReference>
<dbReference type="Pfam" id="PF00561">
    <property type="entry name" value="Abhydrolase_1"/>
    <property type="match status" value="1"/>
</dbReference>
<feature type="domain" description="AB hydrolase-1" evidence="2">
    <location>
        <begin position="69"/>
        <end position="296"/>
    </location>
</feature>
<evidence type="ECO:0000313" key="3">
    <source>
        <dbReference type="EMBL" id="REH38949.1"/>
    </source>
</evidence>
<reference evidence="3 4" key="1">
    <citation type="submission" date="2018-08" db="EMBL/GenBank/DDBJ databases">
        <title>Genomic Encyclopedia of Type Strains, Phase IV (KMG-IV): sequencing the most valuable type-strain genomes for metagenomic binning, comparative biology and taxonomic classification.</title>
        <authorList>
            <person name="Goeker M."/>
        </authorList>
    </citation>
    <scope>NUCLEOTIDE SEQUENCE [LARGE SCALE GENOMIC DNA]</scope>
    <source>
        <strain evidence="3 4">DSM 26022</strain>
    </source>
</reference>
<organism evidence="3 4">
    <name type="scientific">Paraperlucidibaca baekdonensis</name>
    <dbReference type="NCBI Taxonomy" id="748120"/>
    <lineage>
        <taxon>Bacteria</taxon>
        <taxon>Pseudomonadati</taxon>
        <taxon>Pseudomonadota</taxon>
        <taxon>Gammaproteobacteria</taxon>
        <taxon>Moraxellales</taxon>
        <taxon>Moraxellaceae</taxon>
        <taxon>Paraperlucidibaca</taxon>
    </lineage>
</organism>
<dbReference type="PANTHER" id="PTHR43798:SF33">
    <property type="entry name" value="HYDROLASE, PUTATIVE (AFU_ORTHOLOGUE AFUA_2G14860)-RELATED"/>
    <property type="match status" value="1"/>
</dbReference>
<comment type="caution">
    <text evidence="3">The sequence shown here is derived from an EMBL/GenBank/DDBJ whole genome shotgun (WGS) entry which is preliminary data.</text>
</comment>